<dbReference type="STRING" id="4537.A0A0E0KNR4"/>
<dbReference type="EnsemblPlants" id="OPUNC04G05470.1">
    <property type="protein sequence ID" value="OPUNC04G05470.1"/>
    <property type="gene ID" value="OPUNC04G05470"/>
</dbReference>
<accession>A0A0E0KNR4</accession>
<reference evidence="1" key="2">
    <citation type="submission" date="2018-05" db="EMBL/GenBank/DDBJ databases">
        <title>OpunRS2 (Oryza punctata Reference Sequence Version 2).</title>
        <authorList>
            <person name="Zhang J."/>
            <person name="Kudrna D."/>
            <person name="Lee S."/>
            <person name="Talag J."/>
            <person name="Welchert J."/>
            <person name="Wing R.A."/>
        </authorList>
    </citation>
    <scope>NUCLEOTIDE SEQUENCE [LARGE SCALE GENOMIC DNA]</scope>
</reference>
<dbReference type="HOGENOM" id="CLU_1059191_0_0_1"/>
<evidence type="ECO:0000313" key="2">
    <source>
        <dbReference type="Proteomes" id="UP000026962"/>
    </source>
</evidence>
<evidence type="ECO:0000313" key="1">
    <source>
        <dbReference type="EnsemblPlants" id="OPUNC04G05470.1"/>
    </source>
</evidence>
<proteinExistence type="predicted"/>
<reference evidence="1" key="1">
    <citation type="submission" date="2015-04" db="UniProtKB">
        <authorList>
            <consortium name="EnsemblPlants"/>
        </authorList>
    </citation>
    <scope>IDENTIFICATION</scope>
</reference>
<sequence>MSAAAKKRKTKTVAATATSVIHRQGHGTLASRPILPIHPPYSPTPYVRKNSRITWLEVARLKKLTLQRDKEDEPSTAAAFRIPSHKKHEGKLISPRTGIIIIWYGATKRAMTFTLSSYFKKTPHEPQLEVHLPDKDKSVVQGRFSFINLHYNHSILDIPLQIPLIWVSPKYGQECLVLGQKYVAGGEGGVGGPVVNTGGTTIAMIEDCLLSVGWRYLLGMKKSLVLKLEVHDIEGPCKETITLPLEFSIDSGKILPFKHRQMC</sequence>
<organism evidence="1">
    <name type="scientific">Oryza punctata</name>
    <name type="common">Red rice</name>
    <dbReference type="NCBI Taxonomy" id="4537"/>
    <lineage>
        <taxon>Eukaryota</taxon>
        <taxon>Viridiplantae</taxon>
        <taxon>Streptophyta</taxon>
        <taxon>Embryophyta</taxon>
        <taxon>Tracheophyta</taxon>
        <taxon>Spermatophyta</taxon>
        <taxon>Magnoliopsida</taxon>
        <taxon>Liliopsida</taxon>
        <taxon>Poales</taxon>
        <taxon>Poaceae</taxon>
        <taxon>BOP clade</taxon>
        <taxon>Oryzoideae</taxon>
        <taxon>Oryzeae</taxon>
        <taxon>Oryzinae</taxon>
        <taxon>Oryza</taxon>
    </lineage>
</organism>
<name>A0A0E0KNR4_ORYPU</name>
<protein>
    <submittedName>
        <fullName evidence="1">Uncharacterized protein</fullName>
    </submittedName>
</protein>
<keyword evidence="2" id="KW-1185">Reference proteome</keyword>
<dbReference type="Gramene" id="OPUNC04G05470.1">
    <property type="protein sequence ID" value="OPUNC04G05470.1"/>
    <property type="gene ID" value="OPUNC04G05470"/>
</dbReference>
<dbReference type="Proteomes" id="UP000026962">
    <property type="component" value="Chromosome 4"/>
</dbReference>
<dbReference type="AlphaFoldDB" id="A0A0E0KNR4"/>